<comment type="caution">
    <text evidence="3">The sequence shown here is derived from an EMBL/GenBank/DDBJ whole genome shotgun (WGS) entry which is preliminary data.</text>
</comment>
<organism evidence="3 4">
    <name type="scientific">Mycetocola manganoxydans</name>
    <dbReference type="NCBI Taxonomy" id="699879"/>
    <lineage>
        <taxon>Bacteria</taxon>
        <taxon>Bacillati</taxon>
        <taxon>Actinomycetota</taxon>
        <taxon>Actinomycetes</taxon>
        <taxon>Micrococcales</taxon>
        <taxon>Microbacteriaceae</taxon>
        <taxon>Mycetocola</taxon>
    </lineage>
</organism>
<feature type="domain" description="Cupin type-2" evidence="2">
    <location>
        <begin position="34"/>
        <end position="100"/>
    </location>
</feature>
<accession>A0A3L6ZUR4</accession>
<reference evidence="3 4" key="1">
    <citation type="submission" date="2018-10" db="EMBL/GenBank/DDBJ databases">
        <authorList>
            <person name="Li J."/>
        </authorList>
    </citation>
    <scope>NUCLEOTIDE SEQUENCE [LARGE SCALE GENOMIC DNA]</scope>
    <source>
        <strain evidence="3 4">CCTCC AB209002</strain>
    </source>
</reference>
<dbReference type="AlphaFoldDB" id="A0A3L6ZUR4"/>
<gene>
    <name evidence="3" type="ORF">D9V29_08655</name>
</gene>
<protein>
    <submittedName>
        <fullName evidence="3">Cupin domain-containing protein</fullName>
    </submittedName>
</protein>
<evidence type="ECO:0000259" key="2">
    <source>
        <dbReference type="Pfam" id="PF07883"/>
    </source>
</evidence>
<evidence type="ECO:0000313" key="3">
    <source>
        <dbReference type="EMBL" id="RLP71405.1"/>
    </source>
</evidence>
<dbReference type="OrthoDB" id="122936at2"/>
<keyword evidence="1" id="KW-0479">Metal-binding</keyword>
<dbReference type="Gene3D" id="2.60.120.10">
    <property type="entry name" value="Jelly Rolls"/>
    <property type="match status" value="1"/>
</dbReference>
<dbReference type="GO" id="GO:0046872">
    <property type="term" value="F:metal ion binding"/>
    <property type="evidence" value="ECO:0007669"/>
    <property type="project" value="UniProtKB-KW"/>
</dbReference>
<dbReference type="Proteomes" id="UP000270299">
    <property type="component" value="Unassembled WGS sequence"/>
</dbReference>
<evidence type="ECO:0000256" key="1">
    <source>
        <dbReference type="ARBA" id="ARBA00022723"/>
    </source>
</evidence>
<proteinExistence type="predicted"/>
<dbReference type="InterPro" id="IPR011051">
    <property type="entry name" value="RmlC_Cupin_sf"/>
</dbReference>
<dbReference type="RefSeq" id="WP_121672921.1">
    <property type="nucleotide sequence ID" value="NZ_BMXM01000004.1"/>
</dbReference>
<dbReference type="SUPFAM" id="SSF51182">
    <property type="entry name" value="RmlC-like cupins"/>
    <property type="match status" value="1"/>
</dbReference>
<dbReference type="PANTHER" id="PTHR35848:SF6">
    <property type="entry name" value="CUPIN TYPE-2 DOMAIN-CONTAINING PROTEIN"/>
    <property type="match status" value="1"/>
</dbReference>
<name>A0A3L6ZUR4_9MICO</name>
<dbReference type="PANTHER" id="PTHR35848">
    <property type="entry name" value="OXALATE-BINDING PROTEIN"/>
    <property type="match status" value="1"/>
</dbReference>
<dbReference type="InterPro" id="IPR014710">
    <property type="entry name" value="RmlC-like_jellyroll"/>
</dbReference>
<evidence type="ECO:0000313" key="4">
    <source>
        <dbReference type="Proteomes" id="UP000270299"/>
    </source>
</evidence>
<keyword evidence="4" id="KW-1185">Reference proteome</keyword>
<dbReference type="InterPro" id="IPR051610">
    <property type="entry name" value="GPI/OXD"/>
</dbReference>
<dbReference type="Pfam" id="PF07883">
    <property type="entry name" value="Cupin_2"/>
    <property type="match status" value="1"/>
</dbReference>
<dbReference type="InterPro" id="IPR013096">
    <property type="entry name" value="Cupin_2"/>
</dbReference>
<dbReference type="EMBL" id="RCUV01000008">
    <property type="protein sequence ID" value="RLP71405.1"/>
    <property type="molecule type" value="Genomic_DNA"/>
</dbReference>
<sequence>MITRTTATDLRSGAGRTARFEGRHHESGVSFYLVDNDPGQGPGLHRHPYTETWVVRAGAVTVTADGKTMEATAGDILTVTAGTAHKFVNSGTDRLEMVCIHASPRMIQEELE</sequence>